<comment type="similarity">
    <text evidence="4">Belongs to the glycosyl hydrolase 10 (cellulase F) family.</text>
</comment>
<keyword evidence="7" id="KW-1185">Reference proteome</keyword>
<dbReference type="GO" id="GO:0031176">
    <property type="term" value="F:endo-1,4-beta-xylanase activity"/>
    <property type="evidence" value="ECO:0007669"/>
    <property type="project" value="UniProtKB-EC"/>
</dbReference>
<dbReference type="GO" id="GO:0000272">
    <property type="term" value="P:polysaccharide catabolic process"/>
    <property type="evidence" value="ECO:0007669"/>
    <property type="project" value="UniProtKB-KW"/>
</dbReference>
<dbReference type="Gene3D" id="3.20.20.80">
    <property type="entry name" value="Glycosidases"/>
    <property type="match status" value="1"/>
</dbReference>
<dbReference type="SMART" id="SM00633">
    <property type="entry name" value="Glyco_10"/>
    <property type="match status" value="1"/>
</dbReference>
<sequence>MKKLLIGLMLSGFQTFAQTARYDSLWRDPTVEKRIADGIEQYRKGDFTLLFPDLKGKAEVEIQQVKHDFMFGSNIFMLKGFKTEAENQRYEEVFKSLFNLACVPFYWKTLEPEQGKPRFAVNSPAVYRRPPPDLVLDFCEKNGITPKGHTLVWDNTDHAVPTWIPTDTAKIQPLIDARIRELAKRYGSKIKTWDVVNEVLKDHPHVPMPPEYPLKAFKTAQKHYPADTRLFINEVTTESWQNYHREYTPFKLLIDNLKYQGANIGGIGLQFHFFSEPLHYNVVAGKAMAPSDMFRNLDVYGRYNLPVHVSEITIPALPTGPEGLENQARLTRNFYRLWFSHPAVEAIIWWNVADGTAVAGEDKWRGGFLDEALKPKPAFNVLDGLINREWKTNIKTEISGKSYSFRGFYGEYVAKITVNGKTTERRFSIHKNQPKEFKVTGL</sequence>
<dbReference type="PANTHER" id="PTHR31490:SF1">
    <property type="entry name" value="ENDO-1,4-BETA-XYLANASE 1"/>
    <property type="match status" value="1"/>
</dbReference>
<dbReference type="EMBL" id="CP030850">
    <property type="protein sequence ID" value="AXE20297.1"/>
    <property type="molecule type" value="Genomic_DNA"/>
</dbReference>
<dbReference type="InterPro" id="IPR001000">
    <property type="entry name" value="GH10_dom"/>
</dbReference>
<comment type="catalytic activity">
    <reaction evidence="4">
        <text>Endohydrolysis of (1-&gt;4)-beta-D-xylosidic linkages in xylans.</text>
        <dbReference type="EC" id="3.2.1.8"/>
    </reaction>
</comment>
<evidence type="ECO:0000259" key="5">
    <source>
        <dbReference type="PROSITE" id="PS51760"/>
    </source>
</evidence>
<evidence type="ECO:0000313" key="6">
    <source>
        <dbReference type="EMBL" id="AXE20297.1"/>
    </source>
</evidence>
<dbReference type="KEGG" id="run:DR864_22365"/>
<protein>
    <recommendedName>
        <fullName evidence="4">Beta-xylanase</fullName>
        <ecNumber evidence="4">3.2.1.8</ecNumber>
    </recommendedName>
</protein>
<evidence type="ECO:0000256" key="1">
    <source>
        <dbReference type="ARBA" id="ARBA00022801"/>
    </source>
</evidence>
<proteinExistence type="inferred from homology"/>
<dbReference type="EC" id="3.2.1.8" evidence="4"/>
<evidence type="ECO:0000256" key="4">
    <source>
        <dbReference type="RuleBase" id="RU361174"/>
    </source>
</evidence>
<dbReference type="OrthoDB" id="9809277at2"/>
<evidence type="ECO:0000313" key="7">
    <source>
        <dbReference type="Proteomes" id="UP000251993"/>
    </source>
</evidence>
<organism evidence="6 7">
    <name type="scientific">Runella rosea</name>
    <dbReference type="NCBI Taxonomy" id="2259595"/>
    <lineage>
        <taxon>Bacteria</taxon>
        <taxon>Pseudomonadati</taxon>
        <taxon>Bacteroidota</taxon>
        <taxon>Cytophagia</taxon>
        <taxon>Cytophagales</taxon>
        <taxon>Spirosomataceae</taxon>
        <taxon>Runella</taxon>
    </lineage>
</organism>
<reference evidence="6 7" key="1">
    <citation type="submission" date="2018-07" db="EMBL/GenBank/DDBJ databases">
        <title>Genome sequencing of Runella.</title>
        <authorList>
            <person name="Baek M.-G."/>
            <person name="Yi H."/>
        </authorList>
    </citation>
    <scope>NUCLEOTIDE SEQUENCE [LARGE SCALE GENOMIC DNA]</scope>
    <source>
        <strain evidence="6 7">HYN0085</strain>
    </source>
</reference>
<keyword evidence="2 4" id="KW-0119">Carbohydrate metabolism</keyword>
<dbReference type="PRINTS" id="PR00134">
    <property type="entry name" value="GLHYDRLASE10"/>
</dbReference>
<feature type="domain" description="GH10" evidence="5">
    <location>
        <begin position="72"/>
        <end position="385"/>
    </location>
</feature>
<evidence type="ECO:0000256" key="2">
    <source>
        <dbReference type="ARBA" id="ARBA00023277"/>
    </source>
</evidence>
<dbReference type="Proteomes" id="UP000251993">
    <property type="component" value="Chromosome"/>
</dbReference>
<gene>
    <name evidence="6" type="ORF">DR864_22365</name>
</gene>
<evidence type="ECO:0000256" key="3">
    <source>
        <dbReference type="ARBA" id="ARBA00023326"/>
    </source>
</evidence>
<dbReference type="Pfam" id="PF00331">
    <property type="entry name" value="Glyco_hydro_10"/>
    <property type="match status" value="1"/>
</dbReference>
<dbReference type="SUPFAM" id="SSF51445">
    <property type="entry name" value="(Trans)glycosidases"/>
    <property type="match status" value="1"/>
</dbReference>
<dbReference type="InterPro" id="IPR017853">
    <property type="entry name" value="GH"/>
</dbReference>
<dbReference type="AlphaFoldDB" id="A0A344TNS6"/>
<keyword evidence="3 4" id="KW-0624">Polysaccharide degradation</keyword>
<dbReference type="PANTHER" id="PTHR31490">
    <property type="entry name" value="GLYCOSYL HYDROLASE"/>
    <property type="match status" value="1"/>
</dbReference>
<keyword evidence="4" id="KW-0326">Glycosidase</keyword>
<name>A0A344TNS6_9BACT</name>
<dbReference type="InterPro" id="IPR044846">
    <property type="entry name" value="GH10"/>
</dbReference>
<dbReference type="PROSITE" id="PS51760">
    <property type="entry name" value="GH10_2"/>
    <property type="match status" value="1"/>
</dbReference>
<dbReference type="RefSeq" id="WP_114069060.1">
    <property type="nucleotide sequence ID" value="NZ_CP030850.1"/>
</dbReference>
<accession>A0A344TNS6</accession>
<keyword evidence="1 4" id="KW-0378">Hydrolase</keyword>